<dbReference type="RefSeq" id="WP_125658958.1">
    <property type="nucleotide sequence ID" value="NZ_AP019308.1"/>
</dbReference>
<dbReference type="CDD" id="cd03801">
    <property type="entry name" value="GT4_PimA-like"/>
    <property type="match status" value="1"/>
</dbReference>
<keyword evidence="4" id="KW-1185">Reference proteome</keyword>
<evidence type="ECO:0000256" key="2">
    <source>
        <dbReference type="ARBA" id="ARBA00022679"/>
    </source>
</evidence>
<dbReference type="Pfam" id="PF13692">
    <property type="entry name" value="Glyco_trans_1_4"/>
    <property type="match status" value="1"/>
</dbReference>
<dbReference type="PANTHER" id="PTHR12526:SF629">
    <property type="entry name" value="TEICHURONIC ACID BIOSYNTHESIS GLYCOSYLTRANSFERASE TUAH-RELATED"/>
    <property type="match status" value="1"/>
</dbReference>
<keyword evidence="1" id="KW-0328">Glycosyltransferase</keyword>
<dbReference type="EMBL" id="AP019308">
    <property type="protein sequence ID" value="BBH21837.1"/>
    <property type="molecule type" value="Genomic_DNA"/>
</dbReference>
<dbReference type="Proteomes" id="UP000275368">
    <property type="component" value="Chromosome"/>
</dbReference>
<dbReference type="PANTHER" id="PTHR12526">
    <property type="entry name" value="GLYCOSYLTRANSFERASE"/>
    <property type="match status" value="1"/>
</dbReference>
<protein>
    <submittedName>
        <fullName evidence="3">Uncharacterized protein</fullName>
    </submittedName>
</protein>
<sequence length="389" mass="44109">MEVKKYQVTIIYKTLPQYRRKFFELLKERLDQHGVELNLIYGQPGIKDAAKKDTVDLPWAHKITNHIIRVGNRELYWQPCIKLLKKSDLVIVEQASKLLVNYYLFAAHLAGRRKMAFWGHGKNFQGHTASSLGENVKRFLSRRVHWWFSYNQTSADVVREIGFPEEKITIVQNAIDTKQLTDISAALGPSELDQLKLELGINSNQICIYAGGMYEEKRLPFLLEACKLIRKQVPDFHMIFIGAGSEDNLVKEAAAKDDWIHYVGPKFDAAKVPYFEISKLFLMPGLVGLAILDTFALGVPIVTTEVPYHSPEIEYLVNDYNGVICKDAEDIVQYADTVIKLLQNDVKHAKLVKACLETGSVYTVEEMADRFAQGVLLAMGVEGARVEVC</sequence>
<dbReference type="AlphaFoldDB" id="A0A3G9ISN3"/>
<evidence type="ECO:0000313" key="3">
    <source>
        <dbReference type="EMBL" id="BBH21837.1"/>
    </source>
</evidence>
<proteinExistence type="predicted"/>
<organism evidence="3 4">
    <name type="scientific">Paenibacillus baekrokdamisoli</name>
    <dbReference type="NCBI Taxonomy" id="1712516"/>
    <lineage>
        <taxon>Bacteria</taxon>
        <taxon>Bacillati</taxon>
        <taxon>Bacillota</taxon>
        <taxon>Bacilli</taxon>
        <taxon>Bacillales</taxon>
        <taxon>Paenibacillaceae</taxon>
        <taxon>Paenibacillus</taxon>
    </lineage>
</organism>
<reference evidence="3 4" key="1">
    <citation type="submission" date="2018-11" db="EMBL/GenBank/DDBJ databases">
        <title>Complete genome sequence of Paenibacillus baekrokdamisoli strain KCTC 33723.</title>
        <authorList>
            <person name="Kang S.W."/>
            <person name="Lee K.C."/>
            <person name="Kim K.K."/>
            <person name="Kim J.S."/>
            <person name="Kim D.S."/>
            <person name="Ko S.H."/>
            <person name="Yang S.H."/>
            <person name="Lee J.S."/>
        </authorList>
    </citation>
    <scope>NUCLEOTIDE SEQUENCE [LARGE SCALE GENOMIC DNA]</scope>
    <source>
        <strain evidence="3 4">KCTC 33723</strain>
    </source>
</reference>
<accession>A0A3G9ISN3</accession>
<dbReference type="GO" id="GO:0016757">
    <property type="term" value="F:glycosyltransferase activity"/>
    <property type="evidence" value="ECO:0007669"/>
    <property type="project" value="UniProtKB-KW"/>
</dbReference>
<gene>
    <name evidence="3" type="ORF">Back11_31820</name>
</gene>
<evidence type="ECO:0000256" key="1">
    <source>
        <dbReference type="ARBA" id="ARBA00022676"/>
    </source>
</evidence>
<dbReference type="Gene3D" id="3.40.50.2000">
    <property type="entry name" value="Glycogen Phosphorylase B"/>
    <property type="match status" value="2"/>
</dbReference>
<dbReference type="KEGG" id="pbk:Back11_31820"/>
<dbReference type="SUPFAM" id="SSF53756">
    <property type="entry name" value="UDP-Glycosyltransferase/glycogen phosphorylase"/>
    <property type="match status" value="1"/>
</dbReference>
<dbReference type="OrthoDB" id="9813638at2"/>
<keyword evidence="2" id="KW-0808">Transferase</keyword>
<name>A0A3G9ISN3_9BACL</name>
<evidence type="ECO:0000313" key="4">
    <source>
        <dbReference type="Proteomes" id="UP000275368"/>
    </source>
</evidence>